<dbReference type="GO" id="GO:0008270">
    <property type="term" value="F:zinc ion binding"/>
    <property type="evidence" value="ECO:0007669"/>
    <property type="project" value="UniProtKB-KW"/>
</dbReference>
<dbReference type="HOGENOM" id="CLU_084614_1_0_1"/>
<keyword evidence="8" id="KW-0472">Membrane</keyword>
<comment type="similarity">
    <text evidence="6">Belongs to the RING-type zinc finger family. ATL subfamily.</text>
</comment>
<dbReference type="Gene3D" id="3.30.40.10">
    <property type="entry name" value="Zinc/RING finger domain, C3HC4 (zinc finger)"/>
    <property type="match status" value="1"/>
</dbReference>
<feature type="domain" description="RING-type" evidence="9">
    <location>
        <begin position="171"/>
        <end position="213"/>
    </location>
</feature>
<dbReference type="Pfam" id="PF13639">
    <property type="entry name" value="zf-RING_2"/>
    <property type="match status" value="1"/>
</dbReference>
<dbReference type="OrthoDB" id="8062037at2759"/>
<dbReference type="CDD" id="cd16461">
    <property type="entry name" value="RING-H2_EL5-like"/>
    <property type="match status" value="1"/>
</dbReference>
<keyword evidence="3" id="KW-0479">Metal-binding</keyword>
<dbReference type="GeneID" id="102721338"/>
<comment type="catalytic activity">
    <reaction evidence="1">
        <text>S-ubiquitinyl-[E2 ubiquitin-conjugating enzyme]-L-cysteine + [acceptor protein]-L-lysine = [E2 ubiquitin-conjugating enzyme]-L-cysteine + N(6)-ubiquitinyl-[acceptor protein]-L-lysine.</text>
        <dbReference type="EC" id="2.3.2.27"/>
    </reaction>
</comment>
<evidence type="ECO:0000256" key="7">
    <source>
        <dbReference type="PROSITE-ProRule" id="PRU00175"/>
    </source>
</evidence>
<dbReference type="PROSITE" id="PS50089">
    <property type="entry name" value="ZF_RING_2"/>
    <property type="match status" value="1"/>
</dbReference>
<proteinExistence type="inferred from homology"/>
<dbReference type="EnsemblPlants" id="OB02G19400.1">
    <property type="protein sequence ID" value="OB02G19400.1"/>
    <property type="gene ID" value="OB02G19400"/>
</dbReference>
<feature type="transmembrane region" description="Helical" evidence="8">
    <location>
        <begin position="41"/>
        <end position="69"/>
    </location>
</feature>
<dbReference type="PANTHER" id="PTHR14155:SF625">
    <property type="entry name" value="OS02G0248240 PROTEIN"/>
    <property type="match status" value="1"/>
</dbReference>
<keyword evidence="8" id="KW-0812">Transmembrane</keyword>
<organism evidence="10">
    <name type="scientific">Oryza brachyantha</name>
    <name type="common">malo sina</name>
    <dbReference type="NCBI Taxonomy" id="4533"/>
    <lineage>
        <taxon>Eukaryota</taxon>
        <taxon>Viridiplantae</taxon>
        <taxon>Streptophyta</taxon>
        <taxon>Embryophyta</taxon>
        <taxon>Tracheophyta</taxon>
        <taxon>Spermatophyta</taxon>
        <taxon>Magnoliopsida</taxon>
        <taxon>Liliopsida</taxon>
        <taxon>Poales</taxon>
        <taxon>Poaceae</taxon>
        <taxon>BOP clade</taxon>
        <taxon>Oryzoideae</taxon>
        <taxon>Oryzeae</taxon>
        <taxon>Oryzinae</taxon>
        <taxon>Oryza</taxon>
    </lineage>
</organism>
<dbReference type="SMART" id="SM00184">
    <property type="entry name" value="RING"/>
    <property type="match status" value="1"/>
</dbReference>
<dbReference type="InterPro" id="IPR013083">
    <property type="entry name" value="Znf_RING/FYVE/PHD"/>
</dbReference>
<keyword evidence="5" id="KW-0862">Zinc</keyword>
<evidence type="ECO:0000256" key="4">
    <source>
        <dbReference type="ARBA" id="ARBA00022771"/>
    </source>
</evidence>
<evidence type="ECO:0000256" key="8">
    <source>
        <dbReference type="SAM" id="Phobius"/>
    </source>
</evidence>
<dbReference type="AlphaFoldDB" id="J3LBC3"/>
<dbReference type="GO" id="GO:0061630">
    <property type="term" value="F:ubiquitin protein ligase activity"/>
    <property type="evidence" value="ECO:0007669"/>
    <property type="project" value="UniProtKB-EC"/>
</dbReference>
<sequence>MDWSPRCGMLGVANGVFLGGAAMIIYGIVQVSRTGGGARAVVVLALFLALWVAVGSCVCASFCGAFFPWVPSVALCARRARRVVCSPCLCVLRLLPRQNGDGGGGDVSGLPQSVSESQRSQLDVLPRGLPARGGGGARVATADDIPASAYEQEQTQRGGAGEEGAAAATECAVCLGEVEKGEMVKRLPACQHVFHQRCIDPWLRGNSTCPVCRCDAFAAAAPPLPPDMV</sequence>
<dbReference type="OMA" id="CCFTVSL"/>
<name>J3LBC3_ORYBR</name>
<evidence type="ECO:0000313" key="10">
    <source>
        <dbReference type="EnsemblPlants" id="OB02G19400.1"/>
    </source>
</evidence>
<dbReference type="RefSeq" id="XP_006648502.1">
    <property type="nucleotide sequence ID" value="XM_006648439.3"/>
</dbReference>
<evidence type="ECO:0000256" key="5">
    <source>
        <dbReference type="ARBA" id="ARBA00022833"/>
    </source>
</evidence>
<accession>J3LBC3</accession>
<keyword evidence="11" id="KW-1185">Reference proteome</keyword>
<evidence type="ECO:0000259" key="9">
    <source>
        <dbReference type="PROSITE" id="PS50089"/>
    </source>
</evidence>
<evidence type="ECO:0000256" key="3">
    <source>
        <dbReference type="ARBA" id="ARBA00022723"/>
    </source>
</evidence>
<evidence type="ECO:0000313" key="11">
    <source>
        <dbReference type="Proteomes" id="UP000006038"/>
    </source>
</evidence>
<dbReference type="Proteomes" id="UP000006038">
    <property type="component" value="Unassembled WGS sequence"/>
</dbReference>
<evidence type="ECO:0000256" key="2">
    <source>
        <dbReference type="ARBA" id="ARBA00012483"/>
    </source>
</evidence>
<dbReference type="Gramene" id="OB02G19400.1">
    <property type="protein sequence ID" value="OB02G19400.1"/>
    <property type="gene ID" value="OB02G19400"/>
</dbReference>
<dbReference type="EC" id="2.3.2.27" evidence="2"/>
<gene>
    <name evidence="10" type="primary">LOC102721338</name>
</gene>
<dbReference type="eggNOG" id="KOG0800">
    <property type="taxonomic scope" value="Eukaryota"/>
</dbReference>
<evidence type="ECO:0000256" key="1">
    <source>
        <dbReference type="ARBA" id="ARBA00000900"/>
    </source>
</evidence>
<dbReference type="KEGG" id="obr:102721338"/>
<dbReference type="InterPro" id="IPR053238">
    <property type="entry name" value="RING-H2_zinc_finger"/>
</dbReference>
<protein>
    <recommendedName>
        <fullName evidence="2">RING-type E3 ubiquitin transferase</fullName>
        <ecNumber evidence="2">2.3.2.27</ecNumber>
    </recommendedName>
</protein>
<keyword evidence="8" id="KW-1133">Transmembrane helix</keyword>
<feature type="transmembrane region" description="Helical" evidence="8">
    <location>
        <begin position="12"/>
        <end position="29"/>
    </location>
</feature>
<evidence type="ECO:0000256" key="6">
    <source>
        <dbReference type="ARBA" id="ARBA00024209"/>
    </source>
</evidence>
<reference evidence="10" key="1">
    <citation type="submission" date="2013-04" db="UniProtKB">
        <authorList>
            <consortium name="EnsemblPlants"/>
        </authorList>
    </citation>
    <scope>IDENTIFICATION</scope>
</reference>
<dbReference type="InterPro" id="IPR001841">
    <property type="entry name" value="Znf_RING"/>
</dbReference>
<dbReference type="PANTHER" id="PTHR14155">
    <property type="entry name" value="RING FINGER DOMAIN-CONTAINING"/>
    <property type="match status" value="1"/>
</dbReference>
<keyword evidence="4 7" id="KW-0863">Zinc-finger</keyword>
<dbReference type="SUPFAM" id="SSF57850">
    <property type="entry name" value="RING/U-box"/>
    <property type="match status" value="1"/>
</dbReference>